<keyword evidence="3" id="KW-1185">Reference proteome</keyword>
<comment type="caution">
    <text evidence="2">The sequence shown here is derived from an EMBL/GenBank/DDBJ whole genome shotgun (WGS) entry which is preliminary data.</text>
</comment>
<feature type="region of interest" description="Disordered" evidence="1">
    <location>
        <begin position="1"/>
        <end position="68"/>
    </location>
</feature>
<evidence type="ECO:0000313" key="3">
    <source>
        <dbReference type="Proteomes" id="UP001610861"/>
    </source>
</evidence>
<feature type="compositionally biased region" description="Basic and acidic residues" evidence="1">
    <location>
        <begin position="40"/>
        <end position="59"/>
    </location>
</feature>
<dbReference type="RefSeq" id="WP_396640351.1">
    <property type="nucleotide sequence ID" value="NZ_JBIQWL010000002.1"/>
</dbReference>
<organism evidence="2 3">
    <name type="scientific">Microbacterium alkaliflavum</name>
    <dbReference type="NCBI Taxonomy" id="3248839"/>
    <lineage>
        <taxon>Bacteria</taxon>
        <taxon>Bacillati</taxon>
        <taxon>Actinomycetota</taxon>
        <taxon>Actinomycetes</taxon>
        <taxon>Micrococcales</taxon>
        <taxon>Microbacteriaceae</taxon>
        <taxon>Microbacterium</taxon>
    </lineage>
</organism>
<evidence type="ECO:0000313" key="2">
    <source>
        <dbReference type="EMBL" id="MFH8250417.1"/>
    </source>
</evidence>
<accession>A0ABW7Q841</accession>
<proteinExistence type="predicted"/>
<feature type="compositionally biased region" description="Basic and acidic residues" evidence="1">
    <location>
        <begin position="14"/>
        <end position="27"/>
    </location>
</feature>
<gene>
    <name evidence="2" type="ORF">ACH3VR_08650</name>
</gene>
<name>A0ABW7Q841_9MICO</name>
<sequence>MTSLPEQPDGPDLDELRKDIDELKEAPTDELIEPEPASLLKEEPTPERTDAIGSEKWDEPADEEQTEG</sequence>
<reference evidence="2 3" key="1">
    <citation type="submission" date="2024-09" db="EMBL/GenBank/DDBJ databases">
        <authorList>
            <person name="Pan X."/>
        </authorList>
    </citation>
    <scope>NUCLEOTIDE SEQUENCE [LARGE SCALE GENOMIC DNA]</scope>
    <source>
        <strain evidence="2 3">B2969</strain>
    </source>
</reference>
<dbReference type="Proteomes" id="UP001610861">
    <property type="component" value="Unassembled WGS sequence"/>
</dbReference>
<evidence type="ECO:0000256" key="1">
    <source>
        <dbReference type="SAM" id="MobiDB-lite"/>
    </source>
</evidence>
<dbReference type="EMBL" id="JBIQWL010000002">
    <property type="protein sequence ID" value="MFH8250417.1"/>
    <property type="molecule type" value="Genomic_DNA"/>
</dbReference>
<protein>
    <submittedName>
        <fullName evidence="2">Uncharacterized protein</fullName>
    </submittedName>
</protein>